<keyword evidence="14" id="KW-1208">Phospholipid metabolism</keyword>
<protein>
    <recommendedName>
        <fullName evidence="17">Undecaprenol kinase</fullName>
    </recommendedName>
</protein>
<keyword evidence="4" id="KW-0444">Lipid biosynthesis</keyword>
<accession>A0A645EKG1</accession>
<evidence type="ECO:0000256" key="1">
    <source>
        <dbReference type="ARBA" id="ARBA00004651"/>
    </source>
</evidence>
<evidence type="ECO:0000256" key="12">
    <source>
        <dbReference type="ARBA" id="ARBA00023136"/>
    </source>
</evidence>
<dbReference type="GO" id="GO:0005886">
    <property type="term" value="C:plasma membrane"/>
    <property type="evidence" value="ECO:0007669"/>
    <property type="project" value="UniProtKB-SubCell"/>
</dbReference>
<keyword evidence="12 15" id="KW-0472">Membrane</keyword>
<keyword evidence="7" id="KW-0547">Nucleotide-binding</keyword>
<feature type="transmembrane region" description="Helical" evidence="15">
    <location>
        <begin position="54"/>
        <end position="73"/>
    </location>
</feature>
<keyword evidence="3" id="KW-1003">Cell membrane</keyword>
<keyword evidence="5" id="KW-0808">Transferase</keyword>
<organism evidence="16">
    <name type="scientific">bioreactor metagenome</name>
    <dbReference type="NCBI Taxonomy" id="1076179"/>
    <lineage>
        <taxon>unclassified sequences</taxon>
        <taxon>metagenomes</taxon>
        <taxon>ecological metagenomes</taxon>
    </lineage>
</organism>
<comment type="caution">
    <text evidence="16">The sequence shown here is derived from an EMBL/GenBank/DDBJ whole genome shotgun (WGS) entry which is preliminary data.</text>
</comment>
<evidence type="ECO:0000256" key="11">
    <source>
        <dbReference type="ARBA" id="ARBA00023098"/>
    </source>
</evidence>
<proteinExistence type="inferred from homology"/>
<keyword evidence="11" id="KW-0443">Lipid metabolism</keyword>
<evidence type="ECO:0000256" key="9">
    <source>
        <dbReference type="ARBA" id="ARBA00022840"/>
    </source>
</evidence>
<dbReference type="InterPro" id="IPR036945">
    <property type="entry name" value="DAGK_sf"/>
</dbReference>
<dbReference type="GO" id="GO:0008654">
    <property type="term" value="P:phospholipid biosynthetic process"/>
    <property type="evidence" value="ECO:0007669"/>
    <property type="project" value="UniProtKB-KW"/>
</dbReference>
<gene>
    <name evidence="16" type="ORF">SDC9_149714</name>
</gene>
<keyword evidence="13" id="KW-0594">Phospholipid biosynthesis</keyword>
<evidence type="ECO:0000256" key="2">
    <source>
        <dbReference type="ARBA" id="ARBA00005967"/>
    </source>
</evidence>
<evidence type="ECO:0000256" key="14">
    <source>
        <dbReference type="ARBA" id="ARBA00023264"/>
    </source>
</evidence>
<feature type="transmembrane region" description="Helical" evidence="15">
    <location>
        <begin position="29"/>
        <end position="48"/>
    </location>
</feature>
<dbReference type="EMBL" id="VSSQ01048455">
    <property type="protein sequence ID" value="MPN02498.1"/>
    <property type="molecule type" value="Genomic_DNA"/>
</dbReference>
<keyword evidence="9" id="KW-0067">ATP-binding</keyword>
<keyword evidence="6 15" id="KW-0812">Transmembrane</keyword>
<comment type="subcellular location">
    <subcellularLocation>
        <location evidence="1">Cell membrane</location>
        <topology evidence="1">Multi-pass membrane protein</topology>
    </subcellularLocation>
</comment>
<dbReference type="PANTHER" id="PTHR34299">
    <property type="entry name" value="DIACYLGLYCEROL KINASE"/>
    <property type="match status" value="1"/>
</dbReference>
<evidence type="ECO:0000256" key="7">
    <source>
        <dbReference type="ARBA" id="ARBA00022741"/>
    </source>
</evidence>
<evidence type="ECO:0008006" key="17">
    <source>
        <dbReference type="Google" id="ProtNLM"/>
    </source>
</evidence>
<name>A0A645EKG1_9ZZZZ</name>
<keyword evidence="8" id="KW-0418">Kinase</keyword>
<dbReference type="InterPro" id="IPR033717">
    <property type="entry name" value="UDPK"/>
</dbReference>
<evidence type="ECO:0000256" key="13">
    <source>
        <dbReference type="ARBA" id="ARBA00023209"/>
    </source>
</evidence>
<evidence type="ECO:0000256" key="10">
    <source>
        <dbReference type="ARBA" id="ARBA00022989"/>
    </source>
</evidence>
<dbReference type="InterPro" id="IPR000829">
    <property type="entry name" value="DAGK"/>
</dbReference>
<dbReference type="GO" id="GO:0005524">
    <property type="term" value="F:ATP binding"/>
    <property type="evidence" value="ECO:0007669"/>
    <property type="project" value="UniProtKB-KW"/>
</dbReference>
<feature type="transmembrane region" description="Helical" evidence="15">
    <location>
        <begin position="94"/>
        <end position="115"/>
    </location>
</feature>
<evidence type="ECO:0000313" key="16">
    <source>
        <dbReference type="EMBL" id="MPN02498.1"/>
    </source>
</evidence>
<reference evidence="16" key="1">
    <citation type="submission" date="2019-08" db="EMBL/GenBank/DDBJ databases">
        <authorList>
            <person name="Kucharzyk K."/>
            <person name="Murdoch R.W."/>
            <person name="Higgins S."/>
            <person name="Loffler F."/>
        </authorList>
    </citation>
    <scope>NUCLEOTIDE SEQUENCE</scope>
</reference>
<dbReference type="Pfam" id="PF01219">
    <property type="entry name" value="DAGK_prokar"/>
    <property type="match status" value="1"/>
</dbReference>
<evidence type="ECO:0000256" key="3">
    <source>
        <dbReference type="ARBA" id="ARBA00022475"/>
    </source>
</evidence>
<evidence type="ECO:0000256" key="15">
    <source>
        <dbReference type="SAM" id="Phobius"/>
    </source>
</evidence>
<dbReference type="PANTHER" id="PTHR34299:SF1">
    <property type="entry name" value="DIACYLGLYCEROL KINASE"/>
    <property type="match status" value="1"/>
</dbReference>
<evidence type="ECO:0000256" key="8">
    <source>
        <dbReference type="ARBA" id="ARBA00022777"/>
    </source>
</evidence>
<dbReference type="AlphaFoldDB" id="A0A645EKG1"/>
<evidence type="ECO:0000256" key="5">
    <source>
        <dbReference type="ARBA" id="ARBA00022679"/>
    </source>
</evidence>
<evidence type="ECO:0000256" key="6">
    <source>
        <dbReference type="ARBA" id="ARBA00022692"/>
    </source>
</evidence>
<evidence type="ECO:0000256" key="4">
    <source>
        <dbReference type="ARBA" id="ARBA00022516"/>
    </source>
</evidence>
<comment type="similarity">
    <text evidence="2">Belongs to the bacterial diacylglycerol kinase family.</text>
</comment>
<dbReference type="Gene3D" id="1.10.287.3610">
    <property type="match status" value="1"/>
</dbReference>
<keyword evidence="10 15" id="KW-1133">Transmembrane helix</keyword>
<dbReference type="CDD" id="cd14265">
    <property type="entry name" value="UDPK_IM_like"/>
    <property type="match status" value="1"/>
</dbReference>
<dbReference type="GO" id="GO:0016301">
    <property type="term" value="F:kinase activity"/>
    <property type="evidence" value="ECO:0007669"/>
    <property type="project" value="UniProtKB-KW"/>
</dbReference>
<sequence>MIMRKPPFHKSVGNAIRGVIWMLKSERNFQLEVLALAINLFLIIFLKLQTADAALILLVCFAVLSLEILNTCVEKICDIIQPEFDERIKVIKDIAAAAVLLMAFASVLVGVLVYWKYLF</sequence>